<evidence type="ECO:0000256" key="1">
    <source>
        <dbReference type="SAM" id="SignalP"/>
    </source>
</evidence>
<organism evidence="2 3">
    <name type="scientific">Amphiplicatus metriothermophilus</name>
    <dbReference type="NCBI Taxonomy" id="1519374"/>
    <lineage>
        <taxon>Bacteria</taxon>
        <taxon>Pseudomonadati</taxon>
        <taxon>Pseudomonadota</taxon>
        <taxon>Alphaproteobacteria</taxon>
        <taxon>Parvularculales</taxon>
        <taxon>Parvularculaceae</taxon>
        <taxon>Amphiplicatus</taxon>
    </lineage>
</organism>
<dbReference type="EMBL" id="FZQA01000003">
    <property type="protein sequence ID" value="SNT73598.1"/>
    <property type="molecule type" value="Genomic_DNA"/>
</dbReference>
<evidence type="ECO:0008006" key="4">
    <source>
        <dbReference type="Google" id="ProtNLM"/>
    </source>
</evidence>
<keyword evidence="1" id="KW-0732">Signal</keyword>
<evidence type="ECO:0000313" key="3">
    <source>
        <dbReference type="Proteomes" id="UP000198346"/>
    </source>
</evidence>
<accession>A0A239PTY5</accession>
<dbReference type="OrthoDB" id="5935180at2"/>
<sequence length="469" mass="48476">MLRRRRLTLFALAAALAGAAILARLAGEPGGGDAPAAFSVDLAPAPDGAWRATYRPDRPVRRIDLGPRHNGFRSRDWTVETPGAALVEEDGRDVIVAEDGRRLPAAIAVRAVARVNGFAKQYEPITPMGARGAVLYTGHFQPFAAAGRRAPVRFAIRPAPGGRVSAFGETAAAFADWASPHDHPAFVYVGPDAPRAFAGGRLYVDPSAPGWIAAEIETALPRLLGFYARAFGSGGAGDPGNGLEKGVDVFLVMGGAAPGRLDLRGDALPGQILVALSGAGWRAPGEGAREILRRALAHEAAHLWQAAARPSPAGAPDWLHEGAAEALGVEALAGAGFWTLAQADEARVRARYACAAGLDGGSLRAAAAAGRWPAVYACGHALVAAAAAAHNEAGAVAAFWRDFAAEAAEKGGYDLSLFLAMVERRAGPDAARAFALFPGARHAAPERELARLAALAGAGRASLEPARGR</sequence>
<evidence type="ECO:0000313" key="2">
    <source>
        <dbReference type="EMBL" id="SNT73598.1"/>
    </source>
</evidence>
<gene>
    <name evidence="2" type="ORF">SAMN06297382_1896</name>
</gene>
<protein>
    <recommendedName>
        <fullName evidence="4">Peptidase MA superfamily protein</fullName>
    </recommendedName>
</protein>
<dbReference type="RefSeq" id="WP_089412350.1">
    <property type="nucleotide sequence ID" value="NZ_FZQA01000003.1"/>
</dbReference>
<feature type="chain" id="PRO_5012534525" description="Peptidase MA superfamily protein" evidence="1">
    <location>
        <begin position="27"/>
        <end position="469"/>
    </location>
</feature>
<feature type="signal peptide" evidence="1">
    <location>
        <begin position="1"/>
        <end position="26"/>
    </location>
</feature>
<name>A0A239PTY5_9PROT</name>
<keyword evidence="3" id="KW-1185">Reference proteome</keyword>
<dbReference type="Proteomes" id="UP000198346">
    <property type="component" value="Unassembled WGS sequence"/>
</dbReference>
<proteinExistence type="predicted"/>
<reference evidence="2 3" key="1">
    <citation type="submission" date="2017-07" db="EMBL/GenBank/DDBJ databases">
        <authorList>
            <person name="Sun Z.S."/>
            <person name="Albrecht U."/>
            <person name="Echele G."/>
            <person name="Lee C.C."/>
        </authorList>
    </citation>
    <scope>NUCLEOTIDE SEQUENCE [LARGE SCALE GENOMIC DNA]</scope>
    <source>
        <strain evidence="2 3">CGMCC 1.12710</strain>
    </source>
</reference>
<dbReference type="AlphaFoldDB" id="A0A239PTY5"/>